<name>A0ABP8P5I7_9ACTN</name>
<sequence>MSARSLMTALAAAVLAAGSTCAAATPAASARTAPADRTALAASVPGFDISGATTGVDWTGVVAAGAKFVFITATEGTTYQYPNFPRLSAGAYAAGLIRGAAHVAVPSASGGAAQADFFAAHGGAWSADHQTLPGTLDLEYNPYGAICYGLSQSAMTGWITEFVNEYHARTGRWPIIYTSPNWWKQCTGGSADFGSRDPLWVAAYATTPPLPAGWTAYTFWQYADAGTFPGGQDVFNGTADRLLALADGTP</sequence>
<evidence type="ECO:0000256" key="4">
    <source>
        <dbReference type="SAM" id="SignalP"/>
    </source>
</evidence>
<dbReference type="InterPro" id="IPR002053">
    <property type="entry name" value="Glyco_hydro_25"/>
</dbReference>
<dbReference type="InterPro" id="IPR018077">
    <property type="entry name" value="Glyco_hydro_fam25_subgr"/>
</dbReference>
<evidence type="ECO:0000256" key="2">
    <source>
        <dbReference type="ARBA" id="ARBA00022801"/>
    </source>
</evidence>
<dbReference type="Proteomes" id="UP001500503">
    <property type="component" value="Unassembled WGS sequence"/>
</dbReference>
<evidence type="ECO:0000313" key="6">
    <source>
        <dbReference type="Proteomes" id="UP001500503"/>
    </source>
</evidence>
<evidence type="ECO:0000256" key="3">
    <source>
        <dbReference type="ARBA" id="ARBA00023295"/>
    </source>
</evidence>
<dbReference type="EMBL" id="BAABHF010000007">
    <property type="protein sequence ID" value="GAA4482350.1"/>
    <property type="molecule type" value="Genomic_DNA"/>
</dbReference>
<dbReference type="Pfam" id="PF01183">
    <property type="entry name" value="Glyco_hydro_25"/>
    <property type="match status" value="1"/>
</dbReference>
<evidence type="ECO:0000313" key="5">
    <source>
        <dbReference type="EMBL" id="GAA4482350.1"/>
    </source>
</evidence>
<evidence type="ECO:0000256" key="1">
    <source>
        <dbReference type="ARBA" id="ARBA00010646"/>
    </source>
</evidence>
<accession>A0ABP8P5I7</accession>
<proteinExistence type="inferred from homology"/>
<comment type="similarity">
    <text evidence="1">Belongs to the glycosyl hydrolase 25 family.</text>
</comment>
<dbReference type="RefSeq" id="WP_345456117.1">
    <property type="nucleotide sequence ID" value="NZ_BAABHF010000007.1"/>
</dbReference>
<gene>
    <name evidence="5" type="ORF">GCM10023191_002420</name>
</gene>
<keyword evidence="4" id="KW-0732">Signal</keyword>
<dbReference type="PANTHER" id="PTHR34135:SF2">
    <property type="entry name" value="LYSOZYME"/>
    <property type="match status" value="1"/>
</dbReference>
<organism evidence="5 6">
    <name type="scientific">Actinoallomurus oryzae</name>
    <dbReference type="NCBI Taxonomy" id="502180"/>
    <lineage>
        <taxon>Bacteria</taxon>
        <taxon>Bacillati</taxon>
        <taxon>Actinomycetota</taxon>
        <taxon>Actinomycetes</taxon>
        <taxon>Streptosporangiales</taxon>
        <taxon>Thermomonosporaceae</taxon>
        <taxon>Actinoallomurus</taxon>
    </lineage>
</organism>
<protein>
    <submittedName>
        <fullName evidence="5">Lysozyme</fullName>
    </submittedName>
</protein>
<keyword evidence="6" id="KW-1185">Reference proteome</keyword>
<dbReference type="PANTHER" id="PTHR34135">
    <property type="entry name" value="LYSOZYME"/>
    <property type="match status" value="1"/>
</dbReference>
<dbReference type="SMART" id="SM00641">
    <property type="entry name" value="Glyco_25"/>
    <property type="match status" value="1"/>
</dbReference>
<keyword evidence="3" id="KW-0326">Glycosidase</keyword>
<feature type="chain" id="PRO_5046416664" evidence="4">
    <location>
        <begin position="23"/>
        <end position="250"/>
    </location>
</feature>
<dbReference type="Gene3D" id="3.20.20.80">
    <property type="entry name" value="Glycosidases"/>
    <property type="match status" value="1"/>
</dbReference>
<reference evidence="6" key="1">
    <citation type="journal article" date="2019" name="Int. J. Syst. Evol. Microbiol.">
        <title>The Global Catalogue of Microorganisms (GCM) 10K type strain sequencing project: providing services to taxonomists for standard genome sequencing and annotation.</title>
        <authorList>
            <consortium name="The Broad Institute Genomics Platform"/>
            <consortium name="The Broad Institute Genome Sequencing Center for Infectious Disease"/>
            <person name="Wu L."/>
            <person name="Ma J."/>
        </authorList>
    </citation>
    <scope>NUCLEOTIDE SEQUENCE [LARGE SCALE GENOMIC DNA]</scope>
    <source>
        <strain evidence="6">JCM 17933</strain>
    </source>
</reference>
<dbReference type="InterPro" id="IPR017853">
    <property type="entry name" value="GH"/>
</dbReference>
<feature type="signal peptide" evidence="4">
    <location>
        <begin position="1"/>
        <end position="22"/>
    </location>
</feature>
<dbReference type="SUPFAM" id="SSF51445">
    <property type="entry name" value="(Trans)glycosidases"/>
    <property type="match status" value="1"/>
</dbReference>
<dbReference type="PROSITE" id="PS51904">
    <property type="entry name" value="GLYCOSYL_HYDROL_F25_2"/>
    <property type="match status" value="1"/>
</dbReference>
<comment type="caution">
    <text evidence="5">The sequence shown here is derived from an EMBL/GenBank/DDBJ whole genome shotgun (WGS) entry which is preliminary data.</text>
</comment>
<keyword evidence="2" id="KW-0378">Hydrolase</keyword>